<feature type="domain" description="Malonyl-CoA:ACP transacylase (MAT)" evidence="25">
    <location>
        <begin position="1677"/>
        <end position="1989"/>
    </location>
</feature>
<dbReference type="InterPro" id="IPR003965">
    <property type="entry name" value="Fatty_acid_synthase"/>
</dbReference>
<evidence type="ECO:0000256" key="13">
    <source>
        <dbReference type="ARBA" id="ARBA00023027"/>
    </source>
</evidence>
<organism evidence="26 27">
    <name type="scientific">Lophiotrema nucula</name>
    <dbReference type="NCBI Taxonomy" id="690887"/>
    <lineage>
        <taxon>Eukaryota</taxon>
        <taxon>Fungi</taxon>
        <taxon>Dikarya</taxon>
        <taxon>Ascomycota</taxon>
        <taxon>Pezizomycotina</taxon>
        <taxon>Dothideomycetes</taxon>
        <taxon>Pleosporomycetidae</taxon>
        <taxon>Pleosporales</taxon>
        <taxon>Lophiotremataceae</taxon>
        <taxon>Lophiotrema</taxon>
    </lineage>
</organism>
<keyword evidence="27" id="KW-1185">Reference proteome</keyword>
<dbReference type="GO" id="GO:0016297">
    <property type="term" value="F:fatty acyl-[ACP] hydrolase activity"/>
    <property type="evidence" value="ECO:0007669"/>
    <property type="project" value="UniProtKB-EC"/>
</dbReference>
<dbReference type="EC" id="2.3.1.38" evidence="7"/>
<name>A0A6A5YL14_9PLEO</name>
<proteinExistence type="inferred from homology"/>
<dbReference type="Gene3D" id="6.20.240.10">
    <property type="match status" value="1"/>
</dbReference>
<keyword evidence="10 22" id="KW-0378">Hydrolase</keyword>
<dbReference type="InterPro" id="IPR029069">
    <property type="entry name" value="HotDog_dom_sf"/>
</dbReference>
<dbReference type="SUPFAM" id="SSF51412">
    <property type="entry name" value="Inosine monophosphate dehydrogenase (IMPDH)"/>
    <property type="match status" value="1"/>
</dbReference>
<keyword evidence="11 22" id="KW-0521">NADP</keyword>
<evidence type="ECO:0000256" key="17">
    <source>
        <dbReference type="ARBA" id="ARBA00048462"/>
    </source>
</evidence>
<comment type="catalytic activity">
    <reaction evidence="20">
        <text>holo-[ACP] + acetyl-CoA = acetyl-[ACP] + CoA</text>
        <dbReference type="Rhea" id="RHEA:41788"/>
        <dbReference type="Rhea" id="RHEA-COMP:9621"/>
        <dbReference type="Rhea" id="RHEA-COMP:9685"/>
        <dbReference type="ChEBI" id="CHEBI:57287"/>
        <dbReference type="ChEBI" id="CHEBI:57288"/>
        <dbReference type="ChEBI" id="CHEBI:64479"/>
        <dbReference type="ChEBI" id="CHEBI:78446"/>
        <dbReference type="EC" id="2.3.1.38"/>
    </reaction>
</comment>
<dbReference type="SUPFAM" id="SSF52151">
    <property type="entry name" value="FabD/lysophospholipase-like"/>
    <property type="match status" value="2"/>
</dbReference>
<dbReference type="Gene3D" id="3.20.20.70">
    <property type="entry name" value="Aldolase class I"/>
    <property type="match status" value="1"/>
</dbReference>
<dbReference type="InterPro" id="IPR032088">
    <property type="entry name" value="SAT"/>
</dbReference>
<feature type="active site" description="For malonyltransferase activity" evidence="23">
    <location>
        <position position="1821"/>
    </location>
</feature>
<keyword evidence="15" id="KW-0511">Multifunctional enzyme</keyword>
<dbReference type="Gene3D" id="3.40.366.10">
    <property type="entry name" value="Malonyl-Coenzyme A Acyl Carrier Protein, domain 2"/>
    <property type="match status" value="3"/>
</dbReference>
<sequence>MADSDLHLSLPSSRDPTATCTPSNSTTPSSPCETLTSSDGVVIAYNGLSYFAKVADEKYNSDILQRRDEYLHLLQGTDQSGRPEPKSQVALVLGFIQYLMDTRSSTSAVLPVLLAFEEKFLQFDDIHNLVLNLPDGVGSALEFLKTYLEAARYCSTPQRSPPSGLLSAAQDGQAKLNLVFGGQSIGNLTCLHDLRTLYTTYAPLLQRLINTASAKLLELSNTTWAHSFYQEKRFDLKKWIEEPGTAPEPTSIACAAISFPLIGLLSFAHYCILCRCLGKMPGEMLELIQGATGHSQGIIAAAAIVQTDDWPSFYAKLEELMTLLFLIGLECHRSSPPSVLPAKELADSIDHGEGRPSNMLVVQGLDRVSLERALARCNSHLAEDAHIYLALFNSQNNYVVAGPAKSLVGLTQYLRSITAGDNIDQSRTPHSKRKPMIKATFLPISAPFHSPYLASAAARIKEKASHLGWTSEAMKIPVLHTKDGKSISTQQDHSLTDILIDAVTSDFVDWPASLRAFDESHIIVLGGGKLGELVLRNKEGEGVAVYMGSELQEGKPNRRIRSKADIFSRNWPQQQLSDLPWSRSFRPRLRRGPTGSLVMDTRFTRLFNVPPVMVAGMTPTTVHPDFVAAIARAGYHVELAGGGYHNPDSMSDSLKQLASMIPAGRGITVNLIYSNPEAMRWQVSLLEKFSRLSFPLEGLVIGAGVPSPDVVAGYVRSLRLRYIGLKPGSTDAIKQVLAIADAHPEFPIVLQWTGGRGGGHHSYEDFHTPIIGLYGELRRRNNIILVAGSGFGDAQGIYPYLNGDWAVKFGCSLMPFDAVLLGSRMMVATEAHTSPQSRKLIVDAKGVEDEHEWEKSYNGPTGGVVTVMSEMRQPIHKLATRGVRFWAEMDKTIFSLPKSQRKDALQAKKTHIISKLNADYAKPWFAVDDSGKPAELQDMTYMLVLERLIELMYVGHQSRWIDRSYAVLVKDFVVRTLERLPHSPTTTGDFSDDPETIFAATLERCPAAKVSKLHLEDVRWLVKRCKARGQKPVNFIPSLDEDFEFFFKKDSLWQSEDVDAVVGQDADRVCILQSPVSVRHSRRVDQSAKHILDEINSELIAKVLKDQYDGNPVSVPLFEKPKQLFSTFEQPSCVDQRYEGSLQVFRPSSYGEIDNDPWFNFIAQNTWGWMRALFSDEYVLQGLTRVANPFRRVLRLRHGENLQLDRIKESITVKGTESGRTICHVCFEDDIVRLRLSGPAHHDTSSLLLDFTYHAIGGDCHFHEDPSTRTKNVAAFYGSLWLDPSDPPSNGLRSVYTSKETVIREDTVRSLSSVLQMALGDPTFGYDLKGAAPQDLSIVLAWPVLIRPLLQVDADLTKLVHLSNRFERCPGVAPIGVGQTVHASAELQALTIEESGKSVEVRATIYRHGTPAAMVTSIFLIRGSFTDFESTFRIEKEPDMLLNIQSPLDEAVLRDRQWLSLHHPSESLQGQRLVFHLSTETTWRDKNVMSRIVTKGAVFSRSELGVEVHVGTVNHESFGPRGNPVTALLRRKGRVLSLSSPLKSSGWHTESTQMVRAPTTNEPYANFSHDTNPIHLCAAFADFAGLPGTITHGMATSAIARAVLQQTAADGVEERFRSFSASFLGMVLPGDVLQVGFAHRSMENGRMVLKVSVRKVDGDELVMEGEAEIDQPTTAYVFTGQGSQSPSMGMELYQSSPAAKKVWDDVDRHLRSLYGWSILDIVRTNPKDLTVHFRGKEGRRIRDNYLAMTIQTTLPGGTIQQKPILAGLSNSSTSYRFSEPRGLLYSTQFAQPAILVLEKAAFAAMQERGLVQQNAVFAGHSLGEYGSLAALAEFMPFRDLASVVFYRGLAMQVNMQRDSMGRTEYAMMAVSPARVGPWFDESLLRKAVRMIAEGSGELLEIVNLNVEGDQYVCAGKLHNLYRLTQVLDQLSRVTMSSLDMAATTVEDSTRQCLAAQVEEAHLDLQRGVATVPLPGVDVPFHSSFLRPGVQSYRAYLQQSIPETGVRAKSLLGKWIPNVMAKPFALDAAYIAEAGRLTNSTVLQGLVEA</sequence>
<dbReference type="EC" id="2.3.1.39" evidence="8"/>
<dbReference type="InterPro" id="IPR013785">
    <property type="entry name" value="Aldolase_TIM"/>
</dbReference>
<dbReference type="InterPro" id="IPR016452">
    <property type="entry name" value="Fas1/AflB-like"/>
</dbReference>
<dbReference type="Pfam" id="PF00698">
    <property type="entry name" value="Acyl_transf_1"/>
    <property type="match status" value="1"/>
</dbReference>
<dbReference type="EC" id="3.1.2.14" evidence="3"/>
<dbReference type="EC" id="1.3.1.9" evidence="5"/>
<dbReference type="Gene3D" id="2.40.128.700">
    <property type="match status" value="1"/>
</dbReference>
<dbReference type="GO" id="GO:0006633">
    <property type="term" value="P:fatty acid biosynthetic process"/>
    <property type="evidence" value="ECO:0007669"/>
    <property type="project" value="InterPro"/>
</dbReference>
<dbReference type="PROSITE" id="PS50890">
    <property type="entry name" value="PUA"/>
    <property type="match status" value="1"/>
</dbReference>
<dbReference type="InterPro" id="IPR014043">
    <property type="entry name" value="Acyl_transferase_dom"/>
</dbReference>
<dbReference type="InterPro" id="IPR001227">
    <property type="entry name" value="Ac_transferase_dom_sf"/>
</dbReference>
<dbReference type="SMART" id="SM00827">
    <property type="entry name" value="PKS_AT"/>
    <property type="match status" value="1"/>
</dbReference>
<dbReference type="PANTHER" id="PTHR10982">
    <property type="entry name" value="MALONYL COA-ACYL CARRIER PROTEIN TRANSACYLASE"/>
    <property type="match status" value="1"/>
</dbReference>
<dbReference type="InterPro" id="IPR016035">
    <property type="entry name" value="Acyl_Trfase/lysoPLipase"/>
</dbReference>
<dbReference type="EMBL" id="ML977352">
    <property type="protein sequence ID" value="KAF2107795.1"/>
    <property type="molecule type" value="Genomic_DNA"/>
</dbReference>
<comment type="catalytic activity">
    <reaction evidence="18">
        <text>(9Z)-octadecenoyl-[ACP] + H2O = (9Z)-octadecenoate + holo-[ACP] + H(+)</text>
        <dbReference type="Rhea" id="RHEA:15057"/>
        <dbReference type="Rhea" id="RHEA-COMP:9685"/>
        <dbReference type="Rhea" id="RHEA-COMP:9924"/>
        <dbReference type="ChEBI" id="CHEBI:15377"/>
        <dbReference type="ChEBI" id="CHEBI:15378"/>
        <dbReference type="ChEBI" id="CHEBI:30823"/>
        <dbReference type="ChEBI" id="CHEBI:64479"/>
        <dbReference type="ChEBI" id="CHEBI:78783"/>
        <dbReference type="EC" id="3.1.2.14"/>
    </reaction>
</comment>
<feature type="compositionally biased region" description="Low complexity" evidence="24">
    <location>
        <begin position="16"/>
        <end position="33"/>
    </location>
</feature>
<dbReference type="InterPro" id="IPR002539">
    <property type="entry name" value="MaoC-like_dom"/>
</dbReference>
<evidence type="ECO:0000256" key="21">
    <source>
        <dbReference type="ARBA" id="ARBA00078671"/>
    </source>
</evidence>
<gene>
    <name evidence="26" type="ORF">BDV96DRAFT_295001</name>
</gene>
<reference evidence="26" key="1">
    <citation type="journal article" date="2020" name="Stud. Mycol.">
        <title>101 Dothideomycetes genomes: a test case for predicting lifestyles and emergence of pathogens.</title>
        <authorList>
            <person name="Haridas S."/>
            <person name="Albert R."/>
            <person name="Binder M."/>
            <person name="Bloem J."/>
            <person name="Labutti K."/>
            <person name="Salamov A."/>
            <person name="Andreopoulos B."/>
            <person name="Baker S."/>
            <person name="Barry K."/>
            <person name="Bills G."/>
            <person name="Bluhm B."/>
            <person name="Cannon C."/>
            <person name="Castanera R."/>
            <person name="Culley D."/>
            <person name="Daum C."/>
            <person name="Ezra D."/>
            <person name="Gonzalez J."/>
            <person name="Henrissat B."/>
            <person name="Kuo A."/>
            <person name="Liang C."/>
            <person name="Lipzen A."/>
            <person name="Lutzoni F."/>
            <person name="Magnuson J."/>
            <person name="Mondo S."/>
            <person name="Nolan M."/>
            <person name="Ohm R."/>
            <person name="Pangilinan J."/>
            <person name="Park H.-J."/>
            <person name="Ramirez L."/>
            <person name="Alfaro M."/>
            <person name="Sun H."/>
            <person name="Tritt A."/>
            <person name="Yoshinaga Y."/>
            <person name="Zwiers L.-H."/>
            <person name="Turgeon B."/>
            <person name="Goodwin S."/>
            <person name="Spatafora J."/>
            <person name="Crous P."/>
            <person name="Grigoriev I."/>
        </authorList>
    </citation>
    <scope>NUCLEOTIDE SEQUENCE</scope>
    <source>
        <strain evidence="26">CBS 627.86</strain>
    </source>
</reference>
<evidence type="ECO:0000313" key="26">
    <source>
        <dbReference type="EMBL" id="KAF2107795.1"/>
    </source>
</evidence>
<dbReference type="Gene3D" id="3.30.1120.100">
    <property type="match status" value="1"/>
</dbReference>
<dbReference type="OrthoDB" id="4251012at2759"/>
<keyword evidence="9 22" id="KW-0808">Transferase</keyword>
<dbReference type="PRINTS" id="PR01483">
    <property type="entry name" value="FASYNTHASE"/>
</dbReference>
<keyword evidence="13 22" id="KW-0520">NAD</keyword>
<dbReference type="GO" id="GO:0004321">
    <property type="term" value="F:fatty-acyl-CoA synthase activity"/>
    <property type="evidence" value="ECO:0007669"/>
    <property type="project" value="UniProtKB-EC"/>
</dbReference>
<evidence type="ECO:0000256" key="9">
    <source>
        <dbReference type="ARBA" id="ARBA00022679"/>
    </source>
</evidence>
<dbReference type="InterPro" id="IPR040883">
    <property type="entry name" value="FAS_meander"/>
</dbReference>
<dbReference type="Pfam" id="PF17951">
    <property type="entry name" value="FAS_meander"/>
    <property type="match status" value="1"/>
</dbReference>
<dbReference type="EC" id="4.2.1.59" evidence="6"/>
<dbReference type="Pfam" id="PF22235">
    <property type="entry name" value="FAS1_thioest_ins"/>
    <property type="match status" value="1"/>
</dbReference>
<keyword evidence="14" id="KW-0456">Lyase</keyword>
<evidence type="ECO:0000256" key="8">
    <source>
        <dbReference type="ARBA" id="ARBA00013258"/>
    </source>
</evidence>
<evidence type="ECO:0000256" key="3">
    <source>
        <dbReference type="ARBA" id="ARBA00012480"/>
    </source>
</evidence>
<evidence type="ECO:0000256" key="19">
    <source>
        <dbReference type="ARBA" id="ARBA00048572"/>
    </source>
</evidence>
<dbReference type="CDD" id="cd03447">
    <property type="entry name" value="FAS_MaoC"/>
    <property type="match status" value="1"/>
</dbReference>
<dbReference type="Pfam" id="PF01575">
    <property type="entry name" value="MaoC_dehydratas"/>
    <property type="match status" value="1"/>
</dbReference>
<dbReference type="GO" id="GO:0019171">
    <property type="term" value="F:(3R)-hydroxyacyl-[acyl-carrier-protein] dehydratase activity"/>
    <property type="evidence" value="ECO:0007669"/>
    <property type="project" value="UniProtKB-EC"/>
</dbReference>
<evidence type="ECO:0000256" key="12">
    <source>
        <dbReference type="ARBA" id="ARBA00023002"/>
    </source>
</evidence>
<dbReference type="Pfam" id="PF17828">
    <property type="entry name" value="FAS_N"/>
    <property type="match status" value="1"/>
</dbReference>
<dbReference type="InterPro" id="IPR041099">
    <property type="entry name" value="FAS1_N"/>
</dbReference>
<evidence type="ECO:0000256" key="1">
    <source>
        <dbReference type="ARBA" id="ARBA00001055"/>
    </source>
</evidence>
<dbReference type="FunFam" id="3.40.366.10:FF:000006">
    <property type="entry name" value="Fatty acid synthase beta subunit dehydratase"/>
    <property type="match status" value="1"/>
</dbReference>
<dbReference type="EC" id="2.3.1.86" evidence="4"/>
<dbReference type="Gene3D" id="3.10.129.10">
    <property type="entry name" value="Hotdog Thioesterase"/>
    <property type="match status" value="1"/>
</dbReference>
<comment type="similarity">
    <text evidence="2 22">Belongs to the fungal fatty acid synthetase subunit beta family.</text>
</comment>
<protein>
    <recommendedName>
        <fullName evidence="21">S-acyl fatty acid synthase thioesterase</fullName>
        <ecNumber evidence="5">1.3.1.9</ecNumber>
        <ecNumber evidence="7">2.3.1.38</ecNumber>
        <ecNumber evidence="8">2.3.1.39</ecNumber>
        <ecNumber evidence="4">2.3.1.86</ecNumber>
        <ecNumber evidence="3">3.1.2.14</ecNumber>
        <ecNumber evidence="6">4.2.1.59</ecNumber>
    </recommendedName>
</protein>
<comment type="catalytic activity">
    <reaction evidence="17">
        <text>holo-[ACP] + malonyl-CoA = malonyl-[ACP] + CoA</text>
        <dbReference type="Rhea" id="RHEA:41792"/>
        <dbReference type="Rhea" id="RHEA-COMP:9623"/>
        <dbReference type="Rhea" id="RHEA-COMP:9685"/>
        <dbReference type="ChEBI" id="CHEBI:57287"/>
        <dbReference type="ChEBI" id="CHEBI:57384"/>
        <dbReference type="ChEBI" id="CHEBI:64479"/>
        <dbReference type="ChEBI" id="CHEBI:78449"/>
        <dbReference type="EC" id="2.3.1.39"/>
    </reaction>
</comment>
<evidence type="ECO:0000256" key="6">
    <source>
        <dbReference type="ARBA" id="ARBA00013167"/>
    </source>
</evidence>
<evidence type="ECO:0000313" key="27">
    <source>
        <dbReference type="Proteomes" id="UP000799770"/>
    </source>
</evidence>
<evidence type="ECO:0000256" key="4">
    <source>
        <dbReference type="ARBA" id="ARBA00012878"/>
    </source>
</evidence>
<evidence type="ECO:0000256" key="16">
    <source>
        <dbReference type="ARBA" id="ARBA00048237"/>
    </source>
</evidence>
<evidence type="ECO:0000256" key="18">
    <source>
        <dbReference type="ARBA" id="ARBA00048536"/>
    </source>
</evidence>
<evidence type="ECO:0000256" key="10">
    <source>
        <dbReference type="ARBA" id="ARBA00022801"/>
    </source>
</evidence>
<dbReference type="Proteomes" id="UP000799770">
    <property type="component" value="Unassembled WGS sequence"/>
</dbReference>
<dbReference type="PANTHER" id="PTHR10982:SF21">
    <property type="entry name" value="FATTY ACID SYNTHASE SUBUNIT BETA"/>
    <property type="match status" value="1"/>
</dbReference>
<evidence type="ECO:0000256" key="24">
    <source>
        <dbReference type="SAM" id="MobiDB-lite"/>
    </source>
</evidence>
<dbReference type="InterPro" id="IPR013565">
    <property type="entry name" value="Fas1/AflB-like_central"/>
</dbReference>
<comment type="catalytic activity">
    <reaction evidence="16">
        <text>acetyl-CoA + n malonyl-CoA + 2n NADPH + 4n H(+) = a long-chain-acyl-CoA + n CoA + n CO2 + 2n NADP(+).</text>
        <dbReference type="EC" id="2.3.1.86"/>
    </reaction>
</comment>
<evidence type="ECO:0000256" key="14">
    <source>
        <dbReference type="ARBA" id="ARBA00023239"/>
    </source>
</evidence>
<feature type="region of interest" description="Disordered" evidence="24">
    <location>
        <begin position="1"/>
        <end position="33"/>
    </location>
</feature>
<evidence type="ECO:0000256" key="15">
    <source>
        <dbReference type="ARBA" id="ARBA00023268"/>
    </source>
</evidence>
<evidence type="ECO:0000256" key="23">
    <source>
        <dbReference type="PIRSR" id="PIRSR005562-1"/>
    </source>
</evidence>
<dbReference type="Pfam" id="PF16073">
    <property type="entry name" value="SAT"/>
    <property type="match status" value="1"/>
</dbReference>
<dbReference type="Gene3D" id="6.10.60.10">
    <property type="match status" value="1"/>
</dbReference>
<dbReference type="SUPFAM" id="SSF54637">
    <property type="entry name" value="Thioesterase/thiol ester dehydrase-isomerase"/>
    <property type="match status" value="1"/>
</dbReference>
<dbReference type="GO" id="GO:0004318">
    <property type="term" value="F:enoyl-[acyl-carrier-protein] reductase (NADH) activity"/>
    <property type="evidence" value="ECO:0007669"/>
    <property type="project" value="UniProtKB-UniRule"/>
</dbReference>
<dbReference type="Gene3D" id="1.20.1050.120">
    <property type="match status" value="1"/>
</dbReference>
<dbReference type="PIRSF" id="PIRSF005562">
    <property type="entry name" value="FAS_yeast_beta"/>
    <property type="match status" value="1"/>
</dbReference>
<dbReference type="Gene3D" id="3.30.70.3330">
    <property type="match status" value="1"/>
</dbReference>
<dbReference type="GO" id="GO:0005835">
    <property type="term" value="C:fatty acid synthase complex"/>
    <property type="evidence" value="ECO:0007669"/>
    <property type="project" value="UniProtKB-UniRule"/>
</dbReference>
<evidence type="ECO:0000256" key="20">
    <source>
        <dbReference type="ARBA" id="ARBA00048835"/>
    </source>
</evidence>
<evidence type="ECO:0000259" key="25">
    <source>
        <dbReference type="SMART" id="SM00827"/>
    </source>
</evidence>
<dbReference type="InterPro" id="IPR050830">
    <property type="entry name" value="Fungal_FAS"/>
</dbReference>
<dbReference type="FunFam" id="3.20.20.70:FF:000078">
    <property type="entry name" value="Fatty acid synthase beta subunit dehydratase"/>
    <property type="match status" value="1"/>
</dbReference>
<dbReference type="GO" id="GO:0004313">
    <property type="term" value="F:[acyl-carrier-protein] S-acetyltransferase activity"/>
    <property type="evidence" value="ECO:0007669"/>
    <property type="project" value="UniProtKB-EC"/>
</dbReference>
<accession>A0A6A5YL14</accession>
<evidence type="ECO:0000256" key="2">
    <source>
        <dbReference type="ARBA" id="ARBA00010009"/>
    </source>
</evidence>
<evidence type="ECO:0000256" key="7">
    <source>
        <dbReference type="ARBA" id="ARBA00013256"/>
    </source>
</evidence>
<dbReference type="Gene3D" id="1.20.930.70">
    <property type="match status" value="1"/>
</dbReference>
<dbReference type="GO" id="GO:0004314">
    <property type="term" value="F:[acyl-carrier-protein] S-malonyltransferase activity"/>
    <property type="evidence" value="ECO:0007669"/>
    <property type="project" value="UniProtKB-EC"/>
</dbReference>
<dbReference type="Pfam" id="PF08354">
    <property type="entry name" value="Fas1-AflB-like_hel"/>
    <property type="match status" value="1"/>
</dbReference>
<comment type="catalytic activity">
    <reaction evidence="19">
        <text>a 2,3-saturated acyl-[ACP] + NAD(+) = a (2E)-enoyl-[ACP] + NADH + H(+)</text>
        <dbReference type="Rhea" id="RHEA:10240"/>
        <dbReference type="Rhea" id="RHEA-COMP:9925"/>
        <dbReference type="Rhea" id="RHEA-COMP:9926"/>
        <dbReference type="ChEBI" id="CHEBI:15378"/>
        <dbReference type="ChEBI" id="CHEBI:57540"/>
        <dbReference type="ChEBI" id="CHEBI:57945"/>
        <dbReference type="ChEBI" id="CHEBI:78784"/>
        <dbReference type="ChEBI" id="CHEBI:78785"/>
        <dbReference type="EC" id="1.3.1.9"/>
    </reaction>
</comment>
<comment type="catalytic activity">
    <reaction evidence="1">
        <text>a (3R)-hydroxyacyl-[ACP] = a (2E)-enoyl-[ACP] + H2O</text>
        <dbReference type="Rhea" id="RHEA:13097"/>
        <dbReference type="Rhea" id="RHEA-COMP:9925"/>
        <dbReference type="Rhea" id="RHEA-COMP:9945"/>
        <dbReference type="ChEBI" id="CHEBI:15377"/>
        <dbReference type="ChEBI" id="CHEBI:78784"/>
        <dbReference type="ChEBI" id="CHEBI:78827"/>
        <dbReference type="EC" id="4.2.1.59"/>
    </reaction>
</comment>
<evidence type="ECO:0000256" key="5">
    <source>
        <dbReference type="ARBA" id="ARBA00012996"/>
    </source>
</evidence>
<evidence type="ECO:0000256" key="11">
    <source>
        <dbReference type="ARBA" id="ARBA00022857"/>
    </source>
</evidence>
<keyword evidence="12 22" id="KW-0560">Oxidoreductase</keyword>
<feature type="active site" description="For acetyltransferase activity" evidence="23">
    <location>
        <position position="295"/>
    </location>
</feature>
<dbReference type="GO" id="GO:0004312">
    <property type="term" value="F:fatty acid synthase activity"/>
    <property type="evidence" value="ECO:0007669"/>
    <property type="project" value="InterPro"/>
</dbReference>
<evidence type="ECO:0000256" key="22">
    <source>
        <dbReference type="PIRNR" id="PIRNR005562"/>
    </source>
</evidence>